<accession>A0A938B6V2</accession>
<name>A0A938B6V2_UNCTE</name>
<protein>
    <submittedName>
        <fullName evidence="1">Uncharacterized protein</fullName>
    </submittedName>
</protein>
<evidence type="ECO:0000313" key="2">
    <source>
        <dbReference type="Proteomes" id="UP000712673"/>
    </source>
</evidence>
<comment type="caution">
    <text evidence="1">The sequence shown here is derived from an EMBL/GenBank/DDBJ whole genome shotgun (WGS) entry which is preliminary data.</text>
</comment>
<proteinExistence type="predicted"/>
<evidence type="ECO:0000313" key="1">
    <source>
        <dbReference type="EMBL" id="MBM3227083.1"/>
    </source>
</evidence>
<gene>
    <name evidence="1" type="ORF">FJZ47_25225</name>
</gene>
<dbReference type="Proteomes" id="UP000712673">
    <property type="component" value="Unassembled WGS sequence"/>
</dbReference>
<dbReference type="EMBL" id="VGLS01001183">
    <property type="protein sequence ID" value="MBM3227083.1"/>
    <property type="molecule type" value="Genomic_DNA"/>
</dbReference>
<dbReference type="AlphaFoldDB" id="A0A938B6V2"/>
<sequence length="178" mass="19708">MVTTALLRCSLLLGLLGAVFGCALREARLTGAQGPVFWGGVTDMSLTHRALSGSTRDLYSFTLLLQERQGIGVTFTALALQVSHPVLHPTGVQRQTTIAWDLRPYGERRIPFVWPYACPDAACRRHGLTYHLVLSGSDARGQTVETALDFRLPPAPRTLTNCLNHRSYRVDKRGLYMI</sequence>
<organism evidence="1 2">
    <name type="scientific">Tectimicrobiota bacterium</name>
    <dbReference type="NCBI Taxonomy" id="2528274"/>
    <lineage>
        <taxon>Bacteria</taxon>
        <taxon>Pseudomonadati</taxon>
        <taxon>Nitrospinota/Tectimicrobiota group</taxon>
        <taxon>Candidatus Tectimicrobiota</taxon>
    </lineage>
</organism>
<reference evidence="1" key="1">
    <citation type="submission" date="2019-03" db="EMBL/GenBank/DDBJ databases">
        <title>Lake Tanganyika Metagenome-Assembled Genomes (MAGs).</title>
        <authorList>
            <person name="Tran P."/>
        </authorList>
    </citation>
    <scope>NUCLEOTIDE SEQUENCE</scope>
    <source>
        <strain evidence="1">K_DeepCast_65m_m2_066</strain>
    </source>
</reference>